<keyword evidence="3" id="KW-1185">Reference proteome</keyword>
<evidence type="ECO:0008006" key="4">
    <source>
        <dbReference type="Google" id="ProtNLM"/>
    </source>
</evidence>
<dbReference type="PANTHER" id="PTHR38468">
    <property type="entry name" value="SLL0939 PROTEIN"/>
    <property type="match status" value="1"/>
</dbReference>
<dbReference type="RefSeq" id="WP_013323825.1">
    <property type="nucleotide sequence ID" value="NC_014501.1"/>
</dbReference>
<accession>E0UJ54</accession>
<dbReference type="AlphaFoldDB" id="E0UJ54"/>
<evidence type="ECO:0000313" key="3">
    <source>
        <dbReference type="Proteomes" id="UP000008206"/>
    </source>
</evidence>
<name>E0UJ54_GLOV7</name>
<dbReference type="InterPro" id="IPR012427">
    <property type="entry name" value="DUF1622"/>
</dbReference>
<dbReference type="Pfam" id="PF07784">
    <property type="entry name" value="DUF1622"/>
    <property type="match status" value="1"/>
</dbReference>
<dbReference type="STRING" id="497965.Cyan7822_3825"/>
<feature type="transmembrane region" description="Helical" evidence="1">
    <location>
        <begin position="21"/>
        <end position="43"/>
    </location>
</feature>
<dbReference type="HOGENOM" id="CLU_136765_1_0_3"/>
<keyword evidence="1" id="KW-1133">Transmembrane helix</keyword>
<dbReference type="Proteomes" id="UP000008206">
    <property type="component" value="Chromosome"/>
</dbReference>
<dbReference type="KEGG" id="cyj:Cyan7822_3825"/>
<dbReference type="EMBL" id="CP002198">
    <property type="protein sequence ID" value="ADN15757.1"/>
    <property type="molecule type" value="Genomic_DNA"/>
</dbReference>
<keyword evidence="1" id="KW-0472">Membrane</keyword>
<evidence type="ECO:0000313" key="2">
    <source>
        <dbReference type="EMBL" id="ADN15757.1"/>
    </source>
</evidence>
<organism evidence="2 3">
    <name type="scientific">Gloeothece verrucosa (strain PCC 7822)</name>
    <name type="common">Cyanothece sp. (strain PCC 7822)</name>
    <dbReference type="NCBI Taxonomy" id="497965"/>
    <lineage>
        <taxon>Bacteria</taxon>
        <taxon>Bacillati</taxon>
        <taxon>Cyanobacteriota</taxon>
        <taxon>Cyanophyceae</taxon>
        <taxon>Oscillatoriophycideae</taxon>
        <taxon>Chroococcales</taxon>
        <taxon>Aphanothecaceae</taxon>
        <taxon>Gloeothece</taxon>
        <taxon>Gloeothece verrucosa</taxon>
    </lineage>
</organism>
<keyword evidence="1" id="KW-0812">Transmembrane</keyword>
<evidence type="ECO:0000256" key="1">
    <source>
        <dbReference type="SAM" id="Phobius"/>
    </source>
</evidence>
<gene>
    <name evidence="2" type="ordered locus">Cyan7822_3825</name>
</gene>
<reference evidence="3" key="1">
    <citation type="journal article" date="2011" name="MBio">
        <title>Novel metabolic attributes of the genus Cyanothece, comprising a group of unicellular nitrogen-fixing Cyanobacteria.</title>
        <authorList>
            <person name="Bandyopadhyay A."/>
            <person name="Elvitigala T."/>
            <person name="Welsh E."/>
            <person name="Stockel J."/>
            <person name="Liberton M."/>
            <person name="Min H."/>
            <person name="Sherman L.A."/>
            <person name="Pakrasi H.B."/>
        </authorList>
    </citation>
    <scope>NUCLEOTIDE SEQUENCE [LARGE SCALE GENOMIC DNA]</scope>
    <source>
        <strain evidence="3">PCC 7822</strain>
    </source>
</reference>
<protein>
    <recommendedName>
        <fullName evidence="4">DUF1622 domain-containing protein</fullName>
    </recommendedName>
</protein>
<sequence>MEPLVKSLAALVHLGQTVLEFMAVLCIFSGLIVTVQLIFTLLNRNHAFPFLEIRVRFGTWLVLALEFQLGSDILGTTVAPSFEDLARLAIIAVIRTFLNYFLNKELEACQVLQKRTEQLN</sequence>
<dbReference type="eggNOG" id="COG4828">
    <property type="taxonomic scope" value="Bacteria"/>
</dbReference>
<dbReference type="PANTHER" id="PTHR38468:SF1">
    <property type="entry name" value="SLL0939 PROTEIN"/>
    <property type="match status" value="1"/>
</dbReference>
<dbReference type="OrthoDB" id="9812897at2"/>
<proteinExistence type="predicted"/>